<keyword evidence="3" id="KW-0809">Transit peptide</keyword>
<dbReference type="InterPro" id="IPR052571">
    <property type="entry name" value="Mt_RNA_Methyltransferase"/>
</dbReference>
<keyword evidence="5" id="KW-0411">Iron-sulfur</keyword>
<keyword evidence="10" id="KW-1185">Reference proteome</keyword>
<evidence type="ECO:0000256" key="3">
    <source>
        <dbReference type="ARBA" id="ARBA00022946"/>
    </source>
</evidence>
<dbReference type="InterPro" id="IPR015324">
    <property type="entry name" value="Ribosomal_Rsm22-like"/>
</dbReference>
<dbReference type="Proteomes" id="UP000706124">
    <property type="component" value="Unassembled WGS sequence"/>
</dbReference>
<feature type="compositionally biased region" description="Acidic residues" evidence="8">
    <location>
        <begin position="163"/>
        <end position="172"/>
    </location>
</feature>
<evidence type="ECO:0000313" key="10">
    <source>
        <dbReference type="Proteomes" id="UP000706124"/>
    </source>
</evidence>
<feature type="region of interest" description="Disordered" evidence="8">
    <location>
        <begin position="144"/>
        <end position="181"/>
    </location>
</feature>
<dbReference type="EMBL" id="SRPO01000253">
    <property type="protein sequence ID" value="KAG5935507.1"/>
    <property type="molecule type" value="Genomic_DNA"/>
</dbReference>
<dbReference type="OrthoDB" id="421327at2759"/>
<dbReference type="GO" id="GO:0008168">
    <property type="term" value="F:methyltransferase activity"/>
    <property type="evidence" value="ECO:0007669"/>
    <property type="project" value="InterPro"/>
</dbReference>
<comment type="function">
    <text evidence="7">Mitochondrial ribosome (mitoribosome) assembly factor. Binds at the interface of the head and body domains of the mitochondrial small ribosomal subunit (mt-SSU), occluding the mRNA channel and preventing compaction of the head domain towards the body. Probable inactive methyltransferase: retains the characteristic folding and ability to bind S-adenosyl-L-methionine, but it probably lost its methyltransferase activity.</text>
</comment>
<dbReference type="GO" id="GO:0006412">
    <property type="term" value="P:translation"/>
    <property type="evidence" value="ECO:0007669"/>
    <property type="project" value="InterPro"/>
</dbReference>
<dbReference type="InterPro" id="IPR029063">
    <property type="entry name" value="SAM-dependent_MTases_sf"/>
</dbReference>
<dbReference type="GO" id="GO:0005763">
    <property type="term" value="C:mitochondrial small ribosomal subunit"/>
    <property type="evidence" value="ECO:0007669"/>
    <property type="project" value="TreeGrafter"/>
</dbReference>
<dbReference type="SUPFAM" id="SSF53335">
    <property type="entry name" value="S-adenosyl-L-methionine-dependent methyltransferases"/>
    <property type="match status" value="1"/>
</dbReference>
<name>A0A9P7MAP5_9HYPO</name>
<evidence type="ECO:0000256" key="1">
    <source>
        <dbReference type="ARBA" id="ARBA00004173"/>
    </source>
</evidence>
<evidence type="ECO:0000256" key="2">
    <source>
        <dbReference type="ARBA" id="ARBA00022723"/>
    </source>
</evidence>
<keyword evidence="4" id="KW-0408">Iron</keyword>
<evidence type="ECO:0000256" key="8">
    <source>
        <dbReference type="SAM" id="MobiDB-lite"/>
    </source>
</evidence>
<sequence>MLSVRGIRHACARSALRPAHTLRRCCARAHPAAPNHHPVLARGTGADCTLSMRRFSSSPLVRDTSSTESQSLEEIEQVVRDAKQRFRDTLPRGYLNEQEYVLYVRLYGPPLRETVPEDVGIPTHADMGENAPWQVEEVTLSRELEDGEFEDVAYTSEKPSPESEVEPNETDPIEGHGAEPMEKAPGYVDVVARNQREFDALQRLAQDFEAAQKRAIEDAVAASDGEGTDAQEQTYWPPEIEGHEWLDSEDGEPEDGERYHRYTLEGRFRDTTQISLPNEELVFPIRRFLERTHVKHVKIAAESAFGGPNLPTSPATPAGMRKGGMVAIGLMPDQNHMTEIEADAFLAAYLPPAYASAAAVLVELRKRLGSDWIQSRLKNGPEGGLSILDAGAGGAGLVAWEQIVNTEWELLKERGEVTGEKPPVGKKSVIARSDRLINRLKTFLHDTTFFPRLPDYEHSGPMKGGHLDAGPEPPPRKQFDVIIACHLFLKEKLEHHRQAVLNNLWSLLNPDGGVLIVMEKAHPRGFEAVAHVRDTVIKSFLLPQPGEAGPETEASAEGEDKKKLDPAFNRDLEPGYIVAPCTNHKTCPMYEETGISKGRKDFCHFNQRFVQPQFYTQMLGKKSNNQGDVEYSYVVFRRGHFRPEGTISGEKATENAFQGFEHSKQTPDMHALPRLILPPLKRKGHITLDVCTPGGKIERWTVPKSYSKLAYHDARKSSWGDLWALGAKTRVPRNVRVGKHLDDNIDKGKGMGDGGKKARKVKLSEDEQRALAMEKKALRDRGPKSNAAKEQDLLRELVFAEKRNDELLSQELDREMAESVAEVEAALGGRIGRDGR</sequence>
<feature type="region of interest" description="Disordered" evidence="8">
    <location>
        <begin position="543"/>
        <end position="565"/>
    </location>
</feature>
<organism evidence="9 10">
    <name type="scientific">Claviceps pazoutovae</name>
    <dbReference type="NCBI Taxonomy" id="1649127"/>
    <lineage>
        <taxon>Eukaryota</taxon>
        <taxon>Fungi</taxon>
        <taxon>Dikarya</taxon>
        <taxon>Ascomycota</taxon>
        <taxon>Pezizomycotina</taxon>
        <taxon>Sordariomycetes</taxon>
        <taxon>Hypocreomycetidae</taxon>
        <taxon>Hypocreales</taxon>
        <taxon>Clavicipitaceae</taxon>
        <taxon>Claviceps</taxon>
    </lineage>
</organism>
<dbReference type="GO" id="GO:0003735">
    <property type="term" value="F:structural constituent of ribosome"/>
    <property type="evidence" value="ECO:0007669"/>
    <property type="project" value="TreeGrafter"/>
</dbReference>
<dbReference type="Gene3D" id="3.40.50.150">
    <property type="entry name" value="Vaccinia Virus protein VP39"/>
    <property type="match status" value="1"/>
</dbReference>
<dbReference type="Pfam" id="PF09243">
    <property type="entry name" value="Rsm22"/>
    <property type="match status" value="1"/>
</dbReference>
<accession>A0A9P7MAP5</accession>
<dbReference type="PANTHER" id="PTHR13184">
    <property type="entry name" value="37S RIBOSOMAL PROTEIN S22"/>
    <property type="match status" value="1"/>
</dbReference>
<proteinExistence type="predicted"/>
<dbReference type="AlphaFoldDB" id="A0A9P7MAP5"/>
<comment type="subcellular location">
    <subcellularLocation>
        <location evidence="1">Mitochondrion</location>
    </subcellularLocation>
</comment>
<evidence type="ECO:0000256" key="7">
    <source>
        <dbReference type="ARBA" id="ARBA00045681"/>
    </source>
</evidence>
<keyword evidence="6" id="KW-0496">Mitochondrion</keyword>
<reference evidence="9 10" key="1">
    <citation type="journal article" date="2020" name="bioRxiv">
        <title>Whole genome comparisons of ergot fungi reveals the divergence and evolution of species within the genus Claviceps are the result of varying mechanisms driving genome evolution and host range expansion.</title>
        <authorList>
            <person name="Wyka S.A."/>
            <person name="Mondo S.J."/>
            <person name="Liu M."/>
            <person name="Dettman J."/>
            <person name="Nalam V."/>
            <person name="Broders K.D."/>
        </authorList>
    </citation>
    <scope>NUCLEOTIDE SEQUENCE [LARGE SCALE GENOMIC DNA]</scope>
    <source>
        <strain evidence="9 10">CCC 1485</strain>
    </source>
</reference>
<comment type="caution">
    <text evidence="9">The sequence shown here is derived from an EMBL/GenBank/DDBJ whole genome shotgun (WGS) entry which is preliminary data.</text>
</comment>
<evidence type="ECO:0000256" key="4">
    <source>
        <dbReference type="ARBA" id="ARBA00023004"/>
    </source>
</evidence>
<dbReference type="GO" id="GO:0051536">
    <property type="term" value="F:iron-sulfur cluster binding"/>
    <property type="evidence" value="ECO:0007669"/>
    <property type="project" value="UniProtKB-KW"/>
</dbReference>
<evidence type="ECO:0000313" key="9">
    <source>
        <dbReference type="EMBL" id="KAG5935507.1"/>
    </source>
</evidence>
<gene>
    <name evidence="9" type="ORF">E4U60_003126</name>
</gene>
<dbReference type="GO" id="GO:0046872">
    <property type="term" value="F:metal ion binding"/>
    <property type="evidence" value="ECO:0007669"/>
    <property type="project" value="UniProtKB-KW"/>
</dbReference>
<keyword evidence="2" id="KW-0479">Metal-binding</keyword>
<protein>
    <submittedName>
        <fullName evidence="9">Uncharacterized protein</fullName>
    </submittedName>
</protein>
<evidence type="ECO:0000256" key="6">
    <source>
        <dbReference type="ARBA" id="ARBA00023128"/>
    </source>
</evidence>
<evidence type="ECO:0000256" key="5">
    <source>
        <dbReference type="ARBA" id="ARBA00023014"/>
    </source>
</evidence>
<dbReference type="PANTHER" id="PTHR13184:SF5">
    <property type="entry name" value="METHYLTRANSFERASE-LIKE PROTEIN 17, MITOCHONDRIAL"/>
    <property type="match status" value="1"/>
</dbReference>